<sequence>MTFTFYLYFLLFLQMVHYGESKTLLMAQALWRHGDRPPIEILSYDQYKNYDWGVPLGQLNQEGMKRHYYLGLSLAERYINQFRLVNSTFHVEDIHVRSTDVDRTLASAYSNLQGFYSKSKINYPNNEPNYPPFNPIAIHTVEETTDWLLNPYWKCAKSEKLSNARINNPSFLKYAKTYSDLFNYLSSHTNEKIDSYHEVKKMFGTIRVENQYGLKQPDWLTPQIYQRMEKMINDTVNYSYGCAGFGVKQDVEQIKLRAGHLLYRIIENMKTKTAAPNDIKPYTIFSAHDTTLMAFANTLNFKTEVMGQGLIDYAGR</sequence>
<dbReference type="Proteomes" id="UP000095286">
    <property type="component" value="Unplaced"/>
</dbReference>
<organism evidence="1 2">
    <name type="scientific">Rhabditophanes sp. KR3021</name>
    <dbReference type="NCBI Taxonomy" id="114890"/>
    <lineage>
        <taxon>Eukaryota</taxon>
        <taxon>Metazoa</taxon>
        <taxon>Ecdysozoa</taxon>
        <taxon>Nematoda</taxon>
        <taxon>Chromadorea</taxon>
        <taxon>Rhabditida</taxon>
        <taxon>Tylenchina</taxon>
        <taxon>Panagrolaimomorpha</taxon>
        <taxon>Strongyloidoidea</taxon>
        <taxon>Alloionematidae</taxon>
        <taxon>Rhabditophanes</taxon>
    </lineage>
</organism>
<accession>A0AC35UHJ2</accession>
<dbReference type="WBParaSite" id="RSKR_0001144700.1">
    <property type="protein sequence ID" value="RSKR_0001144700.1"/>
    <property type="gene ID" value="RSKR_0001144700"/>
</dbReference>
<proteinExistence type="predicted"/>
<evidence type="ECO:0000313" key="2">
    <source>
        <dbReference type="WBParaSite" id="RSKR_0001144700.1"/>
    </source>
</evidence>
<evidence type="ECO:0000313" key="1">
    <source>
        <dbReference type="Proteomes" id="UP000095286"/>
    </source>
</evidence>
<name>A0AC35UHJ2_9BILA</name>
<protein>
    <submittedName>
        <fullName evidence="2">Lysosomal acid phosphatase</fullName>
    </submittedName>
</protein>
<reference evidence="2" key="1">
    <citation type="submission" date="2016-11" db="UniProtKB">
        <authorList>
            <consortium name="WormBaseParasite"/>
        </authorList>
    </citation>
    <scope>IDENTIFICATION</scope>
    <source>
        <strain evidence="2">KR3021</strain>
    </source>
</reference>